<reference evidence="1" key="1">
    <citation type="submission" date="2023-03" db="EMBL/GenBank/DDBJ databases">
        <title>Chromosome-level genomes of two armyworms, Mythimna separata and Mythimna loreyi, provide insights into the biosynthesis and reception of sex pheromones.</title>
        <authorList>
            <person name="Zhao H."/>
        </authorList>
    </citation>
    <scope>NUCLEOTIDE SEQUENCE</scope>
    <source>
        <strain evidence="1">BeijingLab</strain>
    </source>
</reference>
<evidence type="ECO:0000313" key="2">
    <source>
        <dbReference type="Proteomes" id="UP001231649"/>
    </source>
</evidence>
<accession>A0ACC2RAD0</accession>
<comment type="caution">
    <text evidence="1">The sequence shown here is derived from an EMBL/GenBank/DDBJ whole genome shotgun (WGS) entry which is preliminary data.</text>
</comment>
<dbReference type="EMBL" id="CM056787">
    <property type="protein sequence ID" value="KAJ8733496.1"/>
    <property type="molecule type" value="Genomic_DNA"/>
</dbReference>
<name>A0ACC2RAD0_9NEOP</name>
<protein>
    <submittedName>
        <fullName evidence="1">Uncharacterized protein</fullName>
    </submittedName>
</protein>
<evidence type="ECO:0000313" key="1">
    <source>
        <dbReference type="EMBL" id="KAJ8733496.1"/>
    </source>
</evidence>
<dbReference type="Proteomes" id="UP001231649">
    <property type="component" value="Chromosome 11"/>
</dbReference>
<gene>
    <name evidence="1" type="ORF">PYW08_001794</name>
</gene>
<sequence>MSVRIYFVFCALSSLQLAKGAVTKTNSDATIVFPGPTQDVSNRRGTVDIPDKCKDKNFCTVKPDDYPQELFNKLFKGKFKEPPFQPTYVMTADRQGDPDEMDDCETTITYEPLYQVKANDDDWRTVVQAPEENYVQLVRLEACNRVGSSCFTDFRLPLGLETLCTQRYAVWEFLVHDGKNGTERVTVDLPVCCSCRYKRTAYT</sequence>
<keyword evidence="2" id="KW-1185">Reference proteome</keyword>
<proteinExistence type="predicted"/>
<organism evidence="1 2">
    <name type="scientific">Mythimna loreyi</name>
    <dbReference type="NCBI Taxonomy" id="667449"/>
    <lineage>
        <taxon>Eukaryota</taxon>
        <taxon>Metazoa</taxon>
        <taxon>Ecdysozoa</taxon>
        <taxon>Arthropoda</taxon>
        <taxon>Hexapoda</taxon>
        <taxon>Insecta</taxon>
        <taxon>Pterygota</taxon>
        <taxon>Neoptera</taxon>
        <taxon>Endopterygota</taxon>
        <taxon>Lepidoptera</taxon>
        <taxon>Glossata</taxon>
        <taxon>Ditrysia</taxon>
        <taxon>Noctuoidea</taxon>
        <taxon>Noctuidae</taxon>
        <taxon>Noctuinae</taxon>
        <taxon>Hadenini</taxon>
        <taxon>Mythimna</taxon>
    </lineage>
</organism>